<protein>
    <submittedName>
        <fullName evidence="1">Uncharacterized protein</fullName>
    </submittedName>
</protein>
<dbReference type="GO" id="GO:0003676">
    <property type="term" value="F:nucleic acid binding"/>
    <property type="evidence" value="ECO:0007669"/>
    <property type="project" value="InterPro"/>
</dbReference>
<evidence type="ECO:0000313" key="1">
    <source>
        <dbReference type="EMBL" id="SOC50265.1"/>
    </source>
</evidence>
<organism evidence="1 2">
    <name type="scientific">Blastococcus aggregatus</name>
    <dbReference type="NCBI Taxonomy" id="38502"/>
    <lineage>
        <taxon>Bacteria</taxon>
        <taxon>Bacillati</taxon>
        <taxon>Actinomycetota</taxon>
        <taxon>Actinomycetes</taxon>
        <taxon>Geodermatophilales</taxon>
        <taxon>Geodermatophilaceae</taxon>
        <taxon>Blastococcus</taxon>
    </lineage>
</organism>
<dbReference type="PRINTS" id="PR00507">
    <property type="entry name" value="N12N6MTFRASE"/>
</dbReference>
<dbReference type="InterPro" id="IPR002052">
    <property type="entry name" value="DNA_methylase_N6_adenine_CS"/>
</dbReference>
<name>A0A285V814_9ACTN</name>
<sequence length="300" mass="33367">MSPAPLDLLGEVEARPLGNTRVTGKEQFYTPPQIARDVVATVLRHVPDATSRPWLEPAGGTGAFIDAAEMAGVENVVSFDIEPHHPQVVLGDFLAQRLDLTGAVAVSNPPFGRNNALSIPFFNRCAEYSDHIAFIVPRSWRKWSVLNRLDRRFSLVSDTDLSINYVDVKGEDAYAKNNLRTCVQLWRRAETLRPLIKVEDRGVVRKCTPAEADVALTIFGYGCGTVKTDFPRRKITTQMYLQLQHEDALEALLRVDFSRFSTNVAYTEALSIQEINYLLNEFIFGDPCLVSPGAVPGGLF</sequence>
<dbReference type="Proteomes" id="UP000219435">
    <property type="component" value="Unassembled WGS sequence"/>
</dbReference>
<gene>
    <name evidence="1" type="ORF">SAMN05660748_3007</name>
</gene>
<dbReference type="EMBL" id="OBQI01000004">
    <property type="protein sequence ID" value="SOC50265.1"/>
    <property type="molecule type" value="Genomic_DNA"/>
</dbReference>
<proteinExistence type="predicted"/>
<dbReference type="SUPFAM" id="SSF53335">
    <property type="entry name" value="S-adenosyl-L-methionine-dependent methyltransferases"/>
    <property type="match status" value="1"/>
</dbReference>
<dbReference type="PROSITE" id="PS00092">
    <property type="entry name" value="N6_MTASE"/>
    <property type="match status" value="1"/>
</dbReference>
<keyword evidence="2" id="KW-1185">Reference proteome</keyword>
<dbReference type="GO" id="GO:0032259">
    <property type="term" value="P:methylation"/>
    <property type="evidence" value="ECO:0007669"/>
    <property type="project" value="InterPro"/>
</dbReference>
<dbReference type="Gene3D" id="3.40.50.150">
    <property type="entry name" value="Vaccinia Virus protein VP39"/>
    <property type="match status" value="1"/>
</dbReference>
<dbReference type="OrthoDB" id="95666at2"/>
<dbReference type="GO" id="GO:0008168">
    <property type="term" value="F:methyltransferase activity"/>
    <property type="evidence" value="ECO:0007669"/>
    <property type="project" value="InterPro"/>
</dbReference>
<accession>A0A285V814</accession>
<dbReference type="AlphaFoldDB" id="A0A285V814"/>
<reference evidence="2" key="1">
    <citation type="submission" date="2017-08" db="EMBL/GenBank/DDBJ databases">
        <authorList>
            <person name="Varghese N."/>
            <person name="Submissions S."/>
        </authorList>
    </citation>
    <scope>NUCLEOTIDE SEQUENCE [LARGE SCALE GENOMIC DNA]</scope>
    <source>
        <strain evidence="2">DSM 4725</strain>
    </source>
</reference>
<dbReference type="InterPro" id="IPR029063">
    <property type="entry name" value="SAM-dependent_MTases_sf"/>
</dbReference>
<dbReference type="RefSeq" id="WP_097195813.1">
    <property type="nucleotide sequence ID" value="NZ_OBQI01000004.1"/>
</dbReference>
<evidence type="ECO:0000313" key="2">
    <source>
        <dbReference type="Proteomes" id="UP000219435"/>
    </source>
</evidence>